<name>A0ACB6Z0A2_THEGA</name>
<dbReference type="Proteomes" id="UP000886501">
    <property type="component" value="Unassembled WGS sequence"/>
</dbReference>
<evidence type="ECO:0000313" key="1">
    <source>
        <dbReference type="EMBL" id="KAF9642937.1"/>
    </source>
</evidence>
<sequence>MTRAQCSHCQKEADKSELKRCSRCQYLLYCSKECQILSWKTTHKYNRQRRSALHNDDDTQSAREGKIFTSWLNTWTVSLCSTAAAALDLANHESDYLLNHCLCIQLKKTGHKTDARRFTIDEIGVSHVDPLRKEYPELSSMLADPPQLIGKRVRFLVVVKDQRGEMERARARVWTDDNIETYRNMSKEHSQAIAAGYMIKLVRAVEAGDIEAMPRMMNVQGP</sequence>
<organism evidence="1 2">
    <name type="scientific">Thelephora ganbajun</name>
    <name type="common">Ganba fungus</name>
    <dbReference type="NCBI Taxonomy" id="370292"/>
    <lineage>
        <taxon>Eukaryota</taxon>
        <taxon>Fungi</taxon>
        <taxon>Dikarya</taxon>
        <taxon>Basidiomycota</taxon>
        <taxon>Agaricomycotina</taxon>
        <taxon>Agaricomycetes</taxon>
        <taxon>Thelephorales</taxon>
        <taxon>Thelephoraceae</taxon>
        <taxon>Thelephora</taxon>
    </lineage>
</organism>
<reference evidence="1" key="2">
    <citation type="journal article" date="2020" name="Nat. Commun.">
        <title>Large-scale genome sequencing of mycorrhizal fungi provides insights into the early evolution of symbiotic traits.</title>
        <authorList>
            <person name="Miyauchi S."/>
            <person name="Kiss E."/>
            <person name="Kuo A."/>
            <person name="Drula E."/>
            <person name="Kohler A."/>
            <person name="Sanchez-Garcia M."/>
            <person name="Morin E."/>
            <person name="Andreopoulos B."/>
            <person name="Barry K.W."/>
            <person name="Bonito G."/>
            <person name="Buee M."/>
            <person name="Carver A."/>
            <person name="Chen C."/>
            <person name="Cichocki N."/>
            <person name="Clum A."/>
            <person name="Culley D."/>
            <person name="Crous P.W."/>
            <person name="Fauchery L."/>
            <person name="Girlanda M."/>
            <person name="Hayes R.D."/>
            <person name="Keri Z."/>
            <person name="LaButti K."/>
            <person name="Lipzen A."/>
            <person name="Lombard V."/>
            <person name="Magnuson J."/>
            <person name="Maillard F."/>
            <person name="Murat C."/>
            <person name="Nolan M."/>
            <person name="Ohm R.A."/>
            <person name="Pangilinan J."/>
            <person name="Pereira M.F."/>
            <person name="Perotto S."/>
            <person name="Peter M."/>
            <person name="Pfister S."/>
            <person name="Riley R."/>
            <person name="Sitrit Y."/>
            <person name="Stielow J.B."/>
            <person name="Szollosi G."/>
            <person name="Zifcakova L."/>
            <person name="Stursova M."/>
            <person name="Spatafora J.W."/>
            <person name="Tedersoo L."/>
            <person name="Vaario L.M."/>
            <person name="Yamada A."/>
            <person name="Yan M."/>
            <person name="Wang P."/>
            <person name="Xu J."/>
            <person name="Bruns T."/>
            <person name="Baldrian P."/>
            <person name="Vilgalys R."/>
            <person name="Dunand C."/>
            <person name="Henrissat B."/>
            <person name="Grigoriev I.V."/>
            <person name="Hibbett D."/>
            <person name="Nagy L.G."/>
            <person name="Martin F.M."/>
        </authorList>
    </citation>
    <scope>NUCLEOTIDE SEQUENCE</scope>
    <source>
        <strain evidence="1">P2</strain>
    </source>
</reference>
<proteinExistence type="predicted"/>
<gene>
    <name evidence="1" type="ORF">BDM02DRAFT_1798284</name>
</gene>
<evidence type="ECO:0000313" key="2">
    <source>
        <dbReference type="Proteomes" id="UP000886501"/>
    </source>
</evidence>
<reference evidence="1" key="1">
    <citation type="submission" date="2019-10" db="EMBL/GenBank/DDBJ databases">
        <authorList>
            <consortium name="DOE Joint Genome Institute"/>
            <person name="Kuo A."/>
            <person name="Miyauchi S."/>
            <person name="Kiss E."/>
            <person name="Drula E."/>
            <person name="Kohler A."/>
            <person name="Sanchez-Garcia M."/>
            <person name="Andreopoulos B."/>
            <person name="Barry K.W."/>
            <person name="Bonito G."/>
            <person name="Buee M."/>
            <person name="Carver A."/>
            <person name="Chen C."/>
            <person name="Cichocki N."/>
            <person name="Clum A."/>
            <person name="Culley D."/>
            <person name="Crous P.W."/>
            <person name="Fauchery L."/>
            <person name="Girlanda M."/>
            <person name="Hayes R."/>
            <person name="Keri Z."/>
            <person name="Labutti K."/>
            <person name="Lipzen A."/>
            <person name="Lombard V."/>
            <person name="Magnuson J."/>
            <person name="Maillard F."/>
            <person name="Morin E."/>
            <person name="Murat C."/>
            <person name="Nolan M."/>
            <person name="Ohm R."/>
            <person name="Pangilinan J."/>
            <person name="Pereira M."/>
            <person name="Perotto S."/>
            <person name="Peter M."/>
            <person name="Riley R."/>
            <person name="Sitrit Y."/>
            <person name="Stielow B."/>
            <person name="Szollosi G."/>
            <person name="Zifcakova L."/>
            <person name="Stursova M."/>
            <person name="Spatafora J.W."/>
            <person name="Tedersoo L."/>
            <person name="Vaario L.-M."/>
            <person name="Yamada A."/>
            <person name="Yan M."/>
            <person name="Wang P."/>
            <person name="Xu J."/>
            <person name="Bruns T."/>
            <person name="Baldrian P."/>
            <person name="Vilgalys R."/>
            <person name="Henrissat B."/>
            <person name="Grigoriev I.V."/>
            <person name="Hibbett D."/>
            <person name="Nagy L.G."/>
            <person name="Martin F.M."/>
        </authorList>
    </citation>
    <scope>NUCLEOTIDE SEQUENCE</scope>
    <source>
        <strain evidence="1">P2</strain>
    </source>
</reference>
<comment type="caution">
    <text evidence="1">The sequence shown here is derived from an EMBL/GenBank/DDBJ whole genome shotgun (WGS) entry which is preliminary data.</text>
</comment>
<accession>A0ACB6Z0A2</accession>
<protein>
    <submittedName>
        <fullName evidence="1">Uncharacterized protein</fullName>
    </submittedName>
</protein>
<dbReference type="EMBL" id="MU118317">
    <property type="protein sequence ID" value="KAF9642937.1"/>
    <property type="molecule type" value="Genomic_DNA"/>
</dbReference>
<keyword evidence="2" id="KW-1185">Reference proteome</keyword>